<evidence type="ECO:0000256" key="4">
    <source>
        <dbReference type="ARBA" id="ARBA00022496"/>
    </source>
</evidence>
<dbReference type="SMART" id="SM00965">
    <property type="entry name" value="STN"/>
    <property type="match status" value="1"/>
</dbReference>
<dbReference type="Pfam" id="PF00593">
    <property type="entry name" value="TonB_dep_Rec_b-barrel"/>
    <property type="match status" value="1"/>
</dbReference>
<evidence type="ECO:0000259" key="14">
    <source>
        <dbReference type="SMART" id="SM00965"/>
    </source>
</evidence>
<feature type="domain" description="Secretin/TonB short N-terminal" evidence="14">
    <location>
        <begin position="1"/>
        <end position="50"/>
    </location>
</feature>
<keyword evidence="15" id="KW-0675">Receptor</keyword>
<accession>A0ABV8SWF6</accession>
<dbReference type="InterPro" id="IPR000531">
    <property type="entry name" value="Beta-barrel_TonB"/>
</dbReference>
<dbReference type="InterPro" id="IPR036942">
    <property type="entry name" value="Beta-barrel_TonB_sf"/>
</dbReference>
<dbReference type="InterPro" id="IPR039426">
    <property type="entry name" value="TonB-dep_rcpt-like"/>
</dbReference>
<dbReference type="Gene3D" id="2.40.170.20">
    <property type="entry name" value="TonB-dependent receptor, beta-barrel domain"/>
    <property type="match status" value="1"/>
</dbReference>
<feature type="region of interest" description="Disordered" evidence="13">
    <location>
        <begin position="48"/>
        <end position="91"/>
    </location>
</feature>
<comment type="similarity">
    <text evidence="11 12">Belongs to the TonB-dependent receptor family.</text>
</comment>
<evidence type="ECO:0000256" key="8">
    <source>
        <dbReference type="ARBA" id="ARBA00023077"/>
    </source>
</evidence>
<evidence type="ECO:0000256" key="6">
    <source>
        <dbReference type="ARBA" id="ARBA00023004"/>
    </source>
</evidence>
<keyword evidence="4" id="KW-0410">Iron transport</keyword>
<dbReference type="Pfam" id="PF07715">
    <property type="entry name" value="Plug"/>
    <property type="match status" value="1"/>
</dbReference>
<sequence>MLFSQDLVAGRQSMPISGAYTTDEALDLLLAGSGLKADRTPSGVLMIRDPAKIGKPDKRPAKPLRVSSLDSSDEQSVPDASERLRSRAAGEAESQLALEEIMVTATKRAERILDVPQSITAFTNDRMREQGAVQLADFLQAAPGVSVVDTQAGTQSIQIRGINSTFGDAPIGYYLDELPFSFISQPVVPDVRTFDLERVEVLRGPQGTLYGDGSLGGTIRVLTAEPNLTDLQGDVDLTATSTEGGDDSWAAKGMLNLPMVEGKVALRLVASQEDFGGWTDNTSTGVKDENERDIDTYRGKLRLAPNDKLDVVLSFWRTDSAAGGSNGTYEDQTTDLTPVSTDMEYDLYSLTVRYDLGFADLVSATSYMDFHLFNAGTLLGLPVLSDQTQDVRSEELRLTSSNEEGFRWTGGLFYRKIERPVEAQVLGLSFGEFAESESYAIFGEGTWPLIERKLDLTLGLRYFKDDRLRADPIDAATLALVQMMDPSFTGRVESSIDTVNPRLNLAWHVSDDWMLYTNVAKGFRAGQVQPTVSLITAALSGIDVPVGIEEEIVWSYELGAKGTFANGRAALEAAVYYNDWQNLMVNVIVEPVTQLSALQNGAEARTIGAELSLSVQPIEGMNLQLSASHVDAEYTEADAGVNIRKGDRVTRVPENTLSASATYRWPLTATLDAFAFGQAQYTSDQVDMINNLEPSDEVTLLGARLGLEGKSWGLYLFGDNLSDENAAISVAGVSNGMVLPTARPRPRTVGLNMSYRFR</sequence>
<evidence type="ECO:0000256" key="3">
    <source>
        <dbReference type="ARBA" id="ARBA00022452"/>
    </source>
</evidence>
<evidence type="ECO:0000256" key="5">
    <source>
        <dbReference type="ARBA" id="ARBA00022692"/>
    </source>
</evidence>
<dbReference type="EMBL" id="JBHSDU010000014">
    <property type="protein sequence ID" value="MFC4311953.1"/>
    <property type="molecule type" value="Genomic_DNA"/>
</dbReference>
<evidence type="ECO:0000313" key="16">
    <source>
        <dbReference type="Proteomes" id="UP001595904"/>
    </source>
</evidence>
<evidence type="ECO:0000256" key="2">
    <source>
        <dbReference type="ARBA" id="ARBA00022448"/>
    </source>
</evidence>
<keyword evidence="6" id="KW-0408">Iron</keyword>
<evidence type="ECO:0000256" key="11">
    <source>
        <dbReference type="PROSITE-ProRule" id="PRU01360"/>
    </source>
</evidence>
<dbReference type="Pfam" id="PF07660">
    <property type="entry name" value="STN"/>
    <property type="match status" value="1"/>
</dbReference>
<dbReference type="SUPFAM" id="SSF56935">
    <property type="entry name" value="Porins"/>
    <property type="match status" value="1"/>
</dbReference>
<reference evidence="16" key="1">
    <citation type="journal article" date="2019" name="Int. J. Syst. Evol. Microbiol.">
        <title>The Global Catalogue of Microorganisms (GCM) 10K type strain sequencing project: providing services to taxonomists for standard genome sequencing and annotation.</title>
        <authorList>
            <consortium name="The Broad Institute Genomics Platform"/>
            <consortium name="The Broad Institute Genome Sequencing Center for Infectious Disease"/>
            <person name="Wu L."/>
            <person name="Ma J."/>
        </authorList>
    </citation>
    <scope>NUCLEOTIDE SEQUENCE [LARGE SCALE GENOMIC DNA]</scope>
    <source>
        <strain evidence="16">CGMCC 1.10759</strain>
    </source>
</reference>
<dbReference type="PANTHER" id="PTHR32552">
    <property type="entry name" value="FERRICHROME IRON RECEPTOR-RELATED"/>
    <property type="match status" value="1"/>
</dbReference>
<evidence type="ECO:0000256" key="9">
    <source>
        <dbReference type="ARBA" id="ARBA00023136"/>
    </source>
</evidence>
<keyword evidence="10 11" id="KW-0998">Cell outer membrane</keyword>
<evidence type="ECO:0000313" key="15">
    <source>
        <dbReference type="EMBL" id="MFC4311953.1"/>
    </source>
</evidence>
<keyword evidence="16" id="KW-1185">Reference proteome</keyword>
<dbReference type="InterPro" id="IPR011662">
    <property type="entry name" value="Secretin/TonB_short_N"/>
</dbReference>
<evidence type="ECO:0000256" key="7">
    <source>
        <dbReference type="ARBA" id="ARBA00023065"/>
    </source>
</evidence>
<gene>
    <name evidence="15" type="ORF">ACFPN2_22920</name>
</gene>
<keyword evidence="9 11" id="KW-0472">Membrane</keyword>
<dbReference type="InterPro" id="IPR012910">
    <property type="entry name" value="Plug_dom"/>
</dbReference>
<dbReference type="Gene3D" id="3.55.50.30">
    <property type="match status" value="1"/>
</dbReference>
<dbReference type="RefSeq" id="WP_380600948.1">
    <property type="nucleotide sequence ID" value="NZ_JBHSDU010000014.1"/>
</dbReference>
<dbReference type="PANTHER" id="PTHR32552:SF81">
    <property type="entry name" value="TONB-DEPENDENT OUTER MEMBRANE RECEPTOR"/>
    <property type="match status" value="1"/>
</dbReference>
<protein>
    <submittedName>
        <fullName evidence="15">TonB-dependent receptor domain-containing protein</fullName>
    </submittedName>
</protein>
<feature type="compositionally biased region" description="Basic and acidic residues" evidence="13">
    <location>
        <begin position="49"/>
        <end position="60"/>
    </location>
</feature>
<comment type="caution">
    <text evidence="15">The sequence shown here is derived from an EMBL/GenBank/DDBJ whole genome shotgun (WGS) entry which is preliminary data.</text>
</comment>
<keyword evidence="5 11" id="KW-0812">Transmembrane</keyword>
<keyword evidence="2 11" id="KW-0813">Transport</keyword>
<evidence type="ECO:0000256" key="13">
    <source>
        <dbReference type="SAM" id="MobiDB-lite"/>
    </source>
</evidence>
<evidence type="ECO:0000256" key="1">
    <source>
        <dbReference type="ARBA" id="ARBA00004571"/>
    </source>
</evidence>
<dbReference type="CDD" id="cd01347">
    <property type="entry name" value="ligand_gated_channel"/>
    <property type="match status" value="1"/>
</dbReference>
<evidence type="ECO:0000256" key="12">
    <source>
        <dbReference type="RuleBase" id="RU003357"/>
    </source>
</evidence>
<keyword evidence="8 12" id="KW-0798">TonB box</keyword>
<keyword evidence="7" id="KW-0406">Ion transport</keyword>
<comment type="subcellular location">
    <subcellularLocation>
        <location evidence="1 11">Cell outer membrane</location>
        <topology evidence="1 11">Multi-pass membrane protein</topology>
    </subcellularLocation>
</comment>
<organism evidence="15 16">
    <name type="scientific">Steroidobacter flavus</name>
    <dbReference type="NCBI Taxonomy" id="1842136"/>
    <lineage>
        <taxon>Bacteria</taxon>
        <taxon>Pseudomonadati</taxon>
        <taxon>Pseudomonadota</taxon>
        <taxon>Gammaproteobacteria</taxon>
        <taxon>Steroidobacterales</taxon>
        <taxon>Steroidobacteraceae</taxon>
        <taxon>Steroidobacter</taxon>
    </lineage>
</organism>
<feature type="compositionally biased region" description="Basic and acidic residues" evidence="13">
    <location>
        <begin position="80"/>
        <end position="90"/>
    </location>
</feature>
<dbReference type="PROSITE" id="PS52016">
    <property type="entry name" value="TONB_DEPENDENT_REC_3"/>
    <property type="match status" value="1"/>
</dbReference>
<name>A0ABV8SWF6_9GAMM</name>
<keyword evidence="3 11" id="KW-1134">Transmembrane beta strand</keyword>
<dbReference type="Proteomes" id="UP001595904">
    <property type="component" value="Unassembled WGS sequence"/>
</dbReference>
<proteinExistence type="inferred from homology"/>
<evidence type="ECO:0000256" key="10">
    <source>
        <dbReference type="ARBA" id="ARBA00023237"/>
    </source>
</evidence>